<dbReference type="PANTHER" id="PTHR43096">
    <property type="entry name" value="DNAJ HOMOLOG 1, MITOCHONDRIAL-RELATED"/>
    <property type="match status" value="1"/>
</dbReference>
<dbReference type="InterPro" id="IPR001623">
    <property type="entry name" value="DnaJ_domain"/>
</dbReference>
<proteinExistence type="predicted"/>
<protein>
    <recommendedName>
        <fullName evidence="3">J domain-containing protein</fullName>
    </recommendedName>
</protein>
<dbReference type="SUPFAM" id="SSF46565">
    <property type="entry name" value="Chaperone J-domain"/>
    <property type="match status" value="1"/>
</dbReference>
<dbReference type="EMBL" id="JAACJP010000005">
    <property type="protein sequence ID" value="KAF5384396.1"/>
    <property type="molecule type" value="Genomic_DNA"/>
</dbReference>
<accession>A0A8H5M8D5</accession>
<dbReference type="OrthoDB" id="445556at2759"/>
<dbReference type="GO" id="GO:0042026">
    <property type="term" value="P:protein refolding"/>
    <property type="evidence" value="ECO:0007669"/>
    <property type="project" value="TreeGrafter"/>
</dbReference>
<organism evidence="4 5">
    <name type="scientific">Tricholomella constricta</name>
    <dbReference type="NCBI Taxonomy" id="117010"/>
    <lineage>
        <taxon>Eukaryota</taxon>
        <taxon>Fungi</taxon>
        <taxon>Dikarya</taxon>
        <taxon>Basidiomycota</taxon>
        <taxon>Agaricomycotina</taxon>
        <taxon>Agaricomycetes</taxon>
        <taxon>Agaricomycetidae</taxon>
        <taxon>Agaricales</taxon>
        <taxon>Tricholomatineae</taxon>
        <taxon>Lyophyllaceae</taxon>
        <taxon>Tricholomella</taxon>
    </lineage>
</organism>
<evidence type="ECO:0000313" key="5">
    <source>
        <dbReference type="Proteomes" id="UP000565441"/>
    </source>
</evidence>
<reference evidence="4 5" key="1">
    <citation type="journal article" date="2020" name="ISME J.">
        <title>Uncovering the hidden diversity of litter-decomposition mechanisms in mushroom-forming fungi.</title>
        <authorList>
            <person name="Floudas D."/>
            <person name="Bentzer J."/>
            <person name="Ahren D."/>
            <person name="Johansson T."/>
            <person name="Persson P."/>
            <person name="Tunlid A."/>
        </authorList>
    </citation>
    <scope>NUCLEOTIDE SEQUENCE [LARGE SCALE GENOMIC DNA]</scope>
    <source>
        <strain evidence="4 5">CBS 661.87</strain>
    </source>
</reference>
<evidence type="ECO:0000256" key="1">
    <source>
        <dbReference type="ARBA" id="ARBA00023186"/>
    </source>
</evidence>
<keyword evidence="1" id="KW-0143">Chaperone</keyword>
<dbReference type="PROSITE" id="PS50076">
    <property type="entry name" value="DNAJ_2"/>
    <property type="match status" value="1"/>
</dbReference>
<dbReference type="PANTHER" id="PTHR43096:SF52">
    <property type="entry name" value="DNAJ HOMOLOG 1, MITOCHONDRIAL-RELATED"/>
    <property type="match status" value="1"/>
</dbReference>
<dbReference type="GO" id="GO:0051082">
    <property type="term" value="F:unfolded protein binding"/>
    <property type="evidence" value="ECO:0007669"/>
    <property type="project" value="TreeGrafter"/>
</dbReference>
<dbReference type="CDD" id="cd06257">
    <property type="entry name" value="DnaJ"/>
    <property type="match status" value="1"/>
</dbReference>
<evidence type="ECO:0000313" key="4">
    <source>
        <dbReference type="EMBL" id="KAF5384396.1"/>
    </source>
</evidence>
<dbReference type="Proteomes" id="UP000565441">
    <property type="component" value="Unassembled WGS sequence"/>
</dbReference>
<dbReference type="InterPro" id="IPR036869">
    <property type="entry name" value="J_dom_sf"/>
</dbReference>
<dbReference type="Pfam" id="PF00226">
    <property type="entry name" value="DnaJ"/>
    <property type="match status" value="1"/>
</dbReference>
<feature type="region of interest" description="Disordered" evidence="2">
    <location>
        <begin position="160"/>
        <end position="256"/>
    </location>
</feature>
<comment type="caution">
    <text evidence="4">The sequence shown here is derived from an EMBL/GenBank/DDBJ whole genome shotgun (WGS) entry which is preliminary data.</text>
</comment>
<dbReference type="Gene3D" id="1.10.287.110">
    <property type="entry name" value="DnaJ domain"/>
    <property type="match status" value="1"/>
</dbReference>
<evidence type="ECO:0000256" key="2">
    <source>
        <dbReference type="SAM" id="MobiDB-lite"/>
    </source>
</evidence>
<dbReference type="AlphaFoldDB" id="A0A8H5M8D5"/>
<feature type="domain" description="J" evidence="3">
    <location>
        <begin position="54"/>
        <end position="158"/>
    </location>
</feature>
<dbReference type="SMART" id="SM00271">
    <property type="entry name" value="DnaJ"/>
    <property type="match status" value="1"/>
</dbReference>
<evidence type="ECO:0000259" key="3">
    <source>
        <dbReference type="PROSITE" id="PS50076"/>
    </source>
</evidence>
<gene>
    <name evidence="4" type="ORF">D9615_003111</name>
</gene>
<dbReference type="PRINTS" id="PR00625">
    <property type="entry name" value="JDOMAIN"/>
</dbReference>
<keyword evidence="5" id="KW-1185">Reference proteome</keyword>
<dbReference type="GO" id="GO:0005737">
    <property type="term" value="C:cytoplasm"/>
    <property type="evidence" value="ECO:0007669"/>
    <property type="project" value="TreeGrafter"/>
</dbReference>
<sequence length="304" mass="34603">MFMVKCIPGPSSSASLSLRCLSHSLSPRPRTKLEFTSGFSSYRRTFSTSCTNYDHYKTLGVPQCATKAQIKSHFYQRLMIMLLFLLSCYTRFFHLDIYSGMCGTLWQLLRRHQHLQLSKKHHPDVSDDVRSKDIFTRVTEAYKVLSDDRERRIYDRSLLARGGPTHPAHPRAQYQQGPGASAPNYAYRPRPGATHAWERTGRRPNTPPNTSSYSHAGEFSRRPGDWSRTSQHTHPDSQARKHPGQGAHYDPSLHVYGYAGRTPRQRANEEDRALQGVQRVSGLRRALQLVGLLILSAGVVGRWK</sequence>
<name>A0A8H5M8D5_9AGAR</name>